<protein>
    <submittedName>
        <fullName evidence="5">Collagenase-like protease</fullName>
    </submittedName>
</protein>
<dbReference type="GO" id="GO:0006508">
    <property type="term" value="P:proteolysis"/>
    <property type="evidence" value="ECO:0007669"/>
    <property type="project" value="UniProtKB-KW"/>
</dbReference>
<dbReference type="PROSITE" id="PS01276">
    <property type="entry name" value="PEPTIDASE_U32"/>
    <property type="match status" value="1"/>
</dbReference>
<dbReference type="STRING" id="889378.Spiaf_1436"/>
<dbReference type="KEGG" id="sfc:Spiaf_1436"/>
<feature type="domain" description="Peptidase family U32 C-terminal" evidence="4">
    <location>
        <begin position="320"/>
        <end position="397"/>
    </location>
</feature>
<dbReference type="Proteomes" id="UP000007383">
    <property type="component" value="Chromosome"/>
</dbReference>
<evidence type="ECO:0000313" key="5">
    <source>
        <dbReference type="EMBL" id="AFG37499.1"/>
    </source>
</evidence>
<evidence type="ECO:0000313" key="6">
    <source>
        <dbReference type="Proteomes" id="UP000007383"/>
    </source>
</evidence>
<dbReference type="PATRIC" id="fig|889378.3.peg.1429"/>
<proteinExistence type="inferred from homology"/>
<reference evidence="6" key="1">
    <citation type="journal article" date="2013" name="Stand. Genomic Sci.">
        <title>Complete genome sequence of the halophilic bacterium Spirochaeta africana type strain (Z-7692(T)) from the alkaline Lake Magadi in the East African Rift.</title>
        <authorList>
            <person name="Liolos K."/>
            <person name="Abt B."/>
            <person name="Scheuner C."/>
            <person name="Teshima H."/>
            <person name="Held B."/>
            <person name="Lapidus A."/>
            <person name="Nolan M."/>
            <person name="Lucas S."/>
            <person name="Deshpande S."/>
            <person name="Cheng J.F."/>
            <person name="Tapia R."/>
            <person name="Goodwin L.A."/>
            <person name="Pitluck S."/>
            <person name="Pagani I."/>
            <person name="Ivanova N."/>
            <person name="Mavromatis K."/>
            <person name="Mikhailova N."/>
            <person name="Huntemann M."/>
            <person name="Pati A."/>
            <person name="Chen A."/>
            <person name="Palaniappan K."/>
            <person name="Land M."/>
            <person name="Rohde M."/>
            <person name="Tindall B.J."/>
            <person name="Detter J.C."/>
            <person name="Goker M."/>
            <person name="Bristow J."/>
            <person name="Eisen J.A."/>
            <person name="Markowitz V."/>
            <person name="Hugenholtz P."/>
            <person name="Woyke T."/>
            <person name="Klenk H.P."/>
            <person name="Kyrpides N.C."/>
        </authorList>
    </citation>
    <scope>NUCLEOTIDE SEQUENCE</scope>
    <source>
        <strain evidence="6">ATCC 700263 / DSM 8902 / Z-7692</strain>
    </source>
</reference>
<dbReference type="Pfam" id="PF16325">
    <property type="entry name" value="Peptidase_U32_C"/>
    <property type="match status" value="1"/>
</dbReference>
<dbReference type="HOGENOM" id="CLU_011540_0_2_12"/>
<dbReference type="PANTHER" id="PTHR30217">
    <property type="entry name" value="PEPTIDASE U32 FAMILY"/>
    <property type="match status" value="1"/>
</dbReference>
<dbReference type="InterPro" id="IPR051454">
    <property type="entry name" value="RNA/ubiquinone_mod_enzymes"/>
</dbReference>
<keyword evidence="1 5" id="KW-0645">Protease</keyword>
<evidence type="ECO:0000259" key="4">
    <source>
        <dbReference type="Pfam" id="PF16325"/>
    </source>
</evidence>
<dbReference type="Gene3D" id="2.40.30.10">
    <property type="entry name" value="Translation factors"/>
    <property type="match status" value="1"/>
</dbReference>
<dbReference type="EMBL" id="CP003282">
    <property type="protein sequence ID" value="AFG37499.1"/>
    <property type="molecule type" value="Genomic_DNA"/>
</dbReference>
<dbReference type="OrthoDB" id="9807498at2"/>
<keyword evidence="6" id="KW-1185">Reference proteome</keyword>
<gene>
    <name evidence="5" type="ordered locus">Spiaf_1436</name>
</gene>
<accession>H9UJ06</accession>
<evidence type="ECO:0000256" key="2">
    <source>
        <dbReference type="ARBA" id="ARBA00022801"/>
    </source>
</evidence>
<dbReference type="InterPro" id="IPR001539">
    <property type="entry name" value="Peptidase_U32"/>
</dbReference>
<name>H9UJ06_SPIAZ</name>
<dbReference type="eggNOG" id="COG0826">
    <property type="taxonomic scope" value="Bacteria"/>
</dbReference>
<evidence type="ECO:0000256" key="3">
    <source>
        <dbReference type="ARBA" id="ARBA00038374"/>
    </source>
</evidence>
<comment type="similarity">
    <text evidence="3">Belongs to the peptidase U32 family.</text>
</comment>
<dbReference type="InterPro" id="IPR032525">
    <property type="entry name" value="Peptidase_U32_C"/>
</dbReference>
<evidence type="ECO:0000256" key="1">
    <source>
        <dbReference type="ARBA" id="ARBA00022670"/>
    </source>
</evidence>
<dbReference type="Pfam" id="PF01136">
    <property type="entry name" value="Peptidase_U32"/>
    <property type="match status" value="1"/>
</dbReference>
<dbReference type="RefSeq" id="WP_014455483.1">
    <property type="nucleotide sequence ID" value="NC_017098.1"/>
</dbReference>
<organism evidence="5 6">
    <name type="scientific">Spirochaeta africana (strain ATCC 700263 / DSM 8902 / Z-7692)</name>
    <dbReference type="NCBI Taxonomy" id="889378"/>
    <lineage>
        <taxon>Bacteria</taxon>
        <taxon>Pseudomonadati</taxon>
        <taxon>Spirochaetota</taxon>
        <taxon>Spirochaetia</taxon>
        <taxon>Spirochaetales</taxon>
        <taxon>Spirochaetaceae</taxon>
        <taxon>Spirochaeta</taxon>
    </lineage>
</organism>
<dbReference type="AlphaFoldDB" id="H9UJ06"/>
<dbReference type="GO" id="GO:0008233">
    <property type="term" value="F:peptidase activity"/>
    <property type="evidence" value="ECO:0007669"/>
    <property type="project" value="UniProtKB-KW"/>
</dbReference>
<dbReference type="PANTHER" id="PTHR30217:SF6">
    <property type="entry name" value="TRNA HYDROXYLATION PROTEIN P"/>
    <property type="match status" value="1"/>
</dbReference>
<keyword evidence="2" id="KW-0378">Hydrolase</keyword>
<sequence length="402" mass="44387">MELLAPAGNLEKLNIAFAFGADAVYMGLPGLSLRAGAESWTAEQLEQLPAALSYWRTSKPRKLYLAINRYLHERDIAVLQELAARIGSTPADAFIVSDLGVAAALRQAFPQTELHLSTQANCTNSRAARVYQDLGFSRIVAARELTLAEIAAIKQELPELEIEVFAHGAVCIAYSGRCLISSWLTGRSANHGECTHSCRWQYREFEEKKRPEATLRVEEHDGFSTIFSPEDMSMIDHLPAMQDAGVHSLKIEGRMKSAYYVAAVTQAYRLQLDALSNPDCIDAASKARDLVLDLPHRGYSTGMYFGQPELRTPPSQHGPRFMGIVYQTETRGRYSVAVKNRFSLADGIEAVAPGNPVPLQLQGTLQDESGKIVDSLYHGKPGFLTTDQELPSYTVLRSVVRQ</sequence>